<comment type="caution">
    <text evidence="1">The sequence shown here is derived from an EMBL/GenBank/DDBJ whole genome shotgun (WGS) entry which is preliminary data.</text>
</comment>
<evidence type="ECO:0000313" key="1">
    <source>
        <dbReference type="EMBL" id="OKH21784.1"/>
    </source>
</evidence>
<dbReference type="RefSeq" id="WP_073551442.1">
    <property type="nucleotide sequence ID" value="NZ_CAWMVK010000017.1"/>
</dbReference>
<evidence type="ECO:0000313" key="2">
    <source>
        <dbReference type="Proteomes" id="UP000185984"/>
    </source>
</evidence>
<dbReference type="OrthoDB" id="423480at2"/>
<dbReference type="Proteomes" id="UP000185984">
    <property type="component" value="Unassembled WGS sequence"/>
</dbReference>
<dbReference type="AlphaFoldDB" id="A0A1U7HDZ8"/>
<sequence>MPGKRSSRKNVTRFFCPYCEQRLWRRGGEKYHLFYTGALEIQQNVSMPRQSAVMLAAKGVYVDNNVWIEEFTCGQHGKMWLKVCRKEDGRTVTSLATHKDWKRTSRTIHPETPNPSVSEFTYRMSRQTSTKLIYHKE</sequence>
<organism evidence="1 2">
    <name type="scientific">Chroogloeocystis siderophila 5.2 s.c.1</name>
    <dbReference type="NCBI Taxonomy" id="247279"/>
    <lineage>
        <taxon>Bacteria</taxon>
        <taxon>Bacillati</taxon>
        <taxon>Cyanobacteriota</taxon>
        <taxon>Cyanophyceae</taxon>
        <taxon>Oscillatoriophycideae</taxon>
        <taxon>Chroococcales</taxon>
        <taxon>Chroococcaceae</taxon>
        <taxon>Chroogloeocystis</taxon>
    </lineage>
</organism>
<name>A0A1U7HDZ8_9CHRO</name>
<proteinExistence type="predicted"/>
<protein>
    <submittedName>
        <fullName evidence="1">Uncharacterized protein</fullName>
    </submittedName>
</protein>
<keyword evidence="2" id="KW-1185">Reference proteome</keyword>
<gene>
    <name evidence="1" type="ORF">NIES1031_21245</name>
</gene>
<accession>A0A1U7HDZ8</accession>
<reference evidence="1 2" key="1">
    <citation type="submission" date="2016-11" db="EMBL/GenBank/DDBJ databases">
        <title>Draft Genome Sequences of Nine Cyanobacterial Strains from Diverse Habitats.</title>
        <authorList>
            <person name="Zhu T."/>
            <person name="Hou S."/>
            <person name="Lu X."/>
            <person name="Hess W.R."/>
        </authorList>
    </citation>
    <scope>NUCLEOTIDE SEQUENCE [LARGE SCALE GENOMIC DNA]</scope>
    <source>
        <strain evidence="1 2">5.2 s.c.1</strain>
    </source>
</reference>
<dbReference type="EMBL" id="MRCC01000024">
    <property type="protein sequence ID" value="OKH21784.1"/>
    <property type="molecule type" value="Genomic_DNA"/>
</dbReference>